<dbReference type="Proteomes" id="UP000790787">
    <property type="component" value="Chromosome 14"/>
</dbReference>
<evidence type="ECO:0000313" key="2">
    <source>
        <dbReference type="RefSeq" id="XP_075085753.1"/>
    </source>
</evidence>
<accession>A0AC58SLA5</accession>
<gene>
    <name evidence="2" type="primary">LOC107773305</name>
</gene>
<keyword evidence="1" id="KW-1185">Reference proteome</keyword>
<sequence length="149" mass="15996">MDPPVAPVGGQAPEVPVAIPGLQETLAQFLSMVGTLAQAGLVPVAPTTSRTTGGAQSHTLSVVLVQPVIAVYLGIRPETSEEEHKRLARFMKYDPPTFNGAVTDNSQGFLDKCHHILRTMGIVEKTCTRGDECVYGLICGYYDIVNAER</sequence>
<name>A0AC58SLA5_TOBAC</name>
<dbReference type="RefSeq" id="XP_075085753.1">
    <property type="nucleotide sequence ID" value="XM_075229652.1"/>
</dbReference>
<organism evidence="1 2">
    <name type="scientific">Nicotiana tabacum</name>
    <name type="common">Common tobacco</name>
    <dbReference type="NCBI Taxonomy" id="4097"/>
    <lineage>
        <taxon>Eukaryota</taxon>
        <taxon>Viridiplantae</taxon>
        <taxon>Streptophyta</taxon>
        <taxon>Embryophyta</taxon>
        <taxon>Tracheophyta</taxon>
        <taxon>Spermatophyta</taxon>
        <taxon>Magnoliopsida</taxon>
        <taxon>eudicotyledons</taxon>
        <taxon>Gunneridae</taxon>
        <taxon>Pentapetalae</taxon>
        <taxon>asterids</taxon>
        <taxon>lamiids</taxon>
        <taxon>Solanales</taxon>
        <taxon>Solanaceae</taxon>
        <taxon>Nicotianoideae</taxon>
        <taxon>Nicotianeae</taxon>
        <taxon>Nicotiana</taxon>
    </lineage>
</organism>
<reference evidence="2" key="2">
    <citation type="submission" date="2025-08" db="UniProtKB">
        <authorList>
            <consortium name="RefSeq"/>
        </authorList>
    </citation>
    <scope>IDENTIFICATION</scope>
    <source>
        <tissue evidence="2">Leaf</tissue>
    </source>
</reference>
<proteinExistence type="predicted"/>
<reference evidence="1" key="1">
    <citation type="journal article" date="2014" name="Nat. Commun.">
        <title>The tobacco genome sequence and its comparison with those of tomato and potato.</title>
        <authorList>
            <person name="Sierro N."/>
            <person name="Battey J.N."/>
            <person name="Ouadi S."/>
            <person name="Bakaher N."/>
            <person name="Bovet L."/>
            <person name="Willig A."/>
            <person name="Goepfert S."/>
            <person name="Peitsch M.C."/>
            <person name="Ivanov N.V."/>
        </authorList>
    </citation>
    <scope>NUCLEOTIDE SEQUENCE [LARGE SCALE GENOMIC DNA]</scope>
</reference>
<evidence type="ECO:0000313" key="1">
    <source>
        <dbReference type="Proteomes" id="UP000790787"/>
    </source>
</evidence>
<protein>
    <submittedName>
        <fullName evidence="2">Uncharacterized protein LOC107773305</fullName>
    </submittedName>
</protein>